<evidence type="ECO:0000313" key="2">
    <source>
        <dbReference type="EMBL" id="AGN99709.1"/>
    </source>
</evidence>
<sequence>MLANRLRALLAERDLTIKDAMKATGISRSSFSNMVNNPYANISTDNVDKLCNFLSVSPADFYDYIPWRFTYNFEPFSDEEGEYGKLIIIMRNGKIEKAFPLYFYVETKPEFGNVKEHDATVWIENENNEDDVFASVYNSSSPFFQHEIEKELDQAVATVIQLADDAGVFKDKKNDLIVQFEYSNGATPVIQNEYLYHRNKPLKTRLEQKY</sequence>
<reference evidence="2 3" key="1">
    <citation type="submission" date="2013-06" db="EMBL/GenBank/DDBJ databases">
        <title>The Complete Genome Sequence of Lactobacillus reuteri I5007, a Probiotic Strain Isolated from Healthy Pig.</title>
        <authorList>
            <person name="Hou C."/>
            <person name="Qiao S."/>
            <person name="Zeng X."/>
            <person name="Ma X."/>
            <person name="Yang F."/>
        </authorList>
    </citation>
    <scope>NUCLEOTIDE SEQUENCE [LARGE SCALE GENOMIC DNA]</scope>
    <source>
        <strain evidence="2 3">I5007</strain>
    </source>
</reference>
<dbReference type="SUPFAM" id="SSF47413">
    <property type="entry name" value="lambda repressor-like DNA-binding domains"/>
    <property type="match status" value="1"/>
</dbReference>
<dbReference type="AlphaFoldDB" id="R9WHQ2"/>
<dbReference type="SMART" id="SM00530">
    <property type="entry name" value="HTH_XRE"/>
    <property type="match status" value="1"/>
</dbReference>
<dbReference type="EMBL" id="CP006011">
    <property type="protein sequence ID" value="AGN99709.1"/>
    <property type="molecule type" value="Genomic_DNA"/>
</dbReference>
<dbReference type="PROSITE" id="PS50943">
    <property type="entry name" value="HTH_CROC1"/>
    <property type="match status" value="1"/>
</dbReference>
<gene>
    <name evidence="2" type="ORF">LRI_1500</name>
</gene>
<name>R9WHQ2_LIMRT</name>
<dbReference type="Gene3D" id="1.10.260.40">
    <property type="entry name" value="lambda repressor-like DNA-binding domains"/>
    <property type="match status" value="1"/>
</dbReference>
<organism evidence="2 3">
    <name type="scientific">Limosilactobacillus reuteri I5007</name>
    <dbReference type="NCBI Taxonomy" id="1340495"/>
    <lineage>
        <taxon>Bacteria</taxon>
        <taxon>Bacillati</taxon>
        <taxon>Bacillota</taxon>
        <taxon>Bacilli</taxon>
        <taxon>Lactobacillales</taxon>
        <taxon>Lactobacillaceae</taxon>
        <taxon>Limosilactobacillus</taxon>
    </lineage>
</organism>
<proteinExistence type="predicted"/>
<evidence type="ECO:0000313" key="3">
    <source>
        <dbReference type="Proteomes" id="UP000014360"/>
    </source>
</evidence>
<dbReference type="InterPro" id="IPR001387">
    <property type="entry name" value="Cro/C1-type_HTH"/>
</dbReference>
<evidence type="ECO:0000259" key="1">
    <source>
        <dbReference type="PROSITE" id="PS50943"/>
    </source>
</evidence>
<feature type="domain" description="HTH cro/C1-type" evidence="1">
    <location>
        <begin position="6"/>
        <end position="61"/>
    </location>
</feature>
<dbReference type="GO" id="GO:0003677">
    <property type="term" value="F:DNA binding"/>
    <property type="evidence" value="ECO:0007669"/>
    <property type="project" value="InterPro"/>
</dbReference>
<dbReference type="Proteomes" id="UP000014360">
    <property type="component" value="Chromosome"/>
</dbReference>
<protein>
    <submittedName>
        <fullName evidence="2">XRE family transcriptional regulator</fullName>
    </submittedName>
</protein>
<dbReference type="RefSeq" id="WP_016497031.1">
    <property type="nucleotide sequence ID" value="NC_021494.1"/>
</dbReference>
<dbReference type="PATRIC" id="fig|1340495.3.peg.1502"/>
<dbReference type="Pfam" id="PF13443">
    <property type="entry name" value="HTH_26"/>
    <property type="match status" value="1"/>
</dbReference>
<dbReference type="HOGENOM" id="CLU_106743_0_0_9"/>
<dbReference type="InterPro" id="IPR010982">
    <property type="entry name" value="Lambda_DNA-bd_dom_sf"/>
</dbReference>
<dbReference type="KEGG" id="lrt:LRI_1500"/>
<dbReference type="CDD" id="cd00093">
    <property type="entry name" value="HTH_XRE"/>
    <property type="match status" value="1"/>
</dbReference>
<accession>R9WHQ2</accession>